<comment type="caution">
    <text evidence="3">The sequence shown here is derived from an EMBL/GenBank/DDBJ whole genome shotgun (WGS) entry which is preliminary data.</text>
</comment>
<reference evidence="3 4" key="1">
    <citation type="submission" date="2020-02" db="EMBL/GenBank/DDBJ databases">
        <title>Out from the shadows clarifying the taxonomy of the family Cryomorphaceae and related taxa by utilizing the GTDB taxonomic framework.</title>
        <authorList>
            <person name="Bowman J.P."/>
        </authorList>
    </citation>
    <scope>NUCLEOTIDE SEQUENCE [LARGE SCALE GENOMIC DNA]</scope>
    <source>
        <strain evidence="3 4">QSSC 1-22</strain>
    </source>
</reference>
<dbReference type="EMBL" id="JAAGVY010000002">
    <property type="protein sequence ID" value="NEN22221.1"/>
    <property type="molecule type" value="Genomic_DNA"/>
</dbReference>
<dbReference type="Proteomes" id="UP000486602">
    <property type="component" value="Unassembled WGS sequence"/>
</dbReference>
<dbReference type="InterPro" id="IPR026444">
    <property type="entry name" value="Secre_tail"/>
</dbReference>
<organism evidence="3 4">
    <name type="scientific">Cryomorpha ignava</name>
    <dbReference type="NCBI Taxonomy" id="101383"/>
    <lineage>
        <taxon>Bacteria</taxon>
        <taxon>Pseudomonadati</taxon>
        <taxon>Bacteroidota</taxon>
        <taxon>Flavobacteriia</taxon>
        <taxon>Flavobacteriales</taxon>
        <taxon>Cryomorphaceae</taxon>
        <taxon>Cryomorpha</taxon>
    </lineage>
</organism>
<feature type="domain" description="Secretion system C-terminal sorting" evidence="2">
    <location>
        <begin position="562"/>
        <end position="630"/>
    </location>
</feature>
<dbReference type="AlphaFoldDB" id="A0A7K3WMI7"/>
<sequence>MNKIVLINSGIAFLIGITCTAQTDVNYLYHKQYSNINQWVGGGVLNLEQDLKTGLFFSEISNGVQNPATFDFSLSSEPDLYEISPAFENFDSRFTLFRTHSESLETLKEMLVFSKSGFNYNPGADFSTEYFLFTFLLQSGSHLINSWGLDIENTSEDLQKDLVILYDDNNNEIFKRELNFQNAAGFASSRGDGFLRMENKLSNEIHIRDFRFEENVQMVVSGDTTLIYYPSKTLYQEVSNHDTILYSGIMEYTGVFKSRDLHVDGNVAFRVFELSGVVDLDVTDQENFYTSDSGSTDLILVKYTVDGHVDYVKKLSDFQSENPTDGNYYPVIFVDDDKVSIRFRLSVSSDSTVDMAVYAENIMVDSGIIDGTSFSQTARSPLYFTCIEKASGDFLGITKSNFITENEVFASTNGSPTKRLTSTGQILLKVHSTYPFTDYELIVESIYPDTFIYDLEDESAGQYSRFVEIPVIPDQNATPISTVLPYEGFPNNNVIFNNLLRIDNDVILLSGALYSSVNLTVGDTIISLQTTPDPSFGVDGILLAVSEILVSTNEIEKPKYSIFPNPTSERLRIDLPYNGFLNYEILSVTGKQILKGTISESLPINVRGLQPAVYLLVISDATNTQTVKFVKE</sequence>
<keyword evidence="4" id="KW-1185">Reference proteome</keyword>
<protein>
    <submittedName>
        <fullName evidence="3">T9SS type A sorting domain-containing protein</fullName>
    </submittedName>
</protein>
<evidence type="ECO:0000256" key="1">
    <source>
        <dbReference type="ARBA" id="ARBA00022729"/>
    </source>
</evidence>
<dbReference type="RefSeq" id="WP_163282944.1">
    <property type="nucleotide sequence ID" value="NZ_JAAGVY010000002.1"/>
</dbReference>
<gene>
    <name evidence="3" type="ORF">G3O08_01720</name>
</gene>
<evidence type="ECO:0000259" key="2">
    <source>
        <dbReference type="Pfam" id="PF18962"/>
    </source>
</evidence>
<keyword evidence="1" id="KW-0732">Signal</keyword>
<evidence type="ECO:0000313" key="4">
    <source>
        <dbReference type="Proteomes" id="UP000486602"/>
    </source>
</evidence>
<dbReference type="Pfam" id="PF18962">
    <property type="entry name" value="Por_Secre_tail"/>
    <property type="match status" value="1"/>
</dbReference>
<proteinExistence type="predicted"/>
<name>A0A7K3WMI7_9FLAO</name>
<accession>A0A7K3WMI7</accession>
<evidence type="ECO:0000313" key="3">
    <source>
        <dbReference type="EMBL" id="NEN22221.1"/>
    </source>
</evidence>
<dbReference type="NCBIfam" id="TIGR04183">
    <property type="entry name" value="Por_Secre_tail"/>
    <property type="match status" value="1"/>
</dbReference>